<accession>A0A101JJQ4</accession>
<keyword evidence="1" id="KW-0812">Transmembrane</keyword>
<dbReference type="AlphaFoldDB" id="A0A101JJQ4"/>
<keyword evidence="1" id="KW-1133">Transmembrane helix</keyword>
<sequence>MQAPHPHATTHATAERPHPAGVLKRRWPTALAVVVVALNVLASGSEDVADAVGGFGETLPLLPLIYLVVHQIGKPQATWPVLGAGLVAVFALPLQDVVAPSRVLVALALVLLAWGAVRGTPHGRATFGAQAVGALVFCGLALGGLAVDPDLGRHLLAAGWFFHGVWDFVHLRLGKVVSRTFAEWCGVIDVLVAVQLLFLV</sequence>
<feature type="transmembrane region" description="Helical" evidence="1">
    <location>
        <begin position="51"/>
        <end position="69"/>
    </location>
</feature>
<dbReference type="Proteomes" id="UP000053923">
    <property type="component" value="Unassembled WGS sequence"/>
</dbReference>
<proteinExistence type="predicted"/>
<feature type="transmembrane region" description="Helical" evidence="1">
    <location>
        <begin position="99"/>
        <end position="117"/>
    </location>
</feature>
<organism evidence="2 3">
    <name type="scientific">Streptomyces regalis</name>
    <dbReference type="NCBI Taxonomy" id="68262"/>
    <lineage>
        <taxon>Bacteria</taxon>
        <taxon>Bacillati</taxon>
        <taxon>Actinomycetota</taxon>
        <taxon>Actinomycetes</taxon>
        <taxon>Kitasatosporales</taxon>
        <taxon>Streptomycetaceae</taxon>
        <taxon>Streptomyces</taxon>
    </lineage>
</organism>
<gene>
    <name evidence="2" type="ORF">ADL12_29710</name>
</gene>
<dbReference type="EMBL" id="LLZG01000346">
    <property type="protein sequence ID" value="KUL28085.1"/>
    <property type="molecule type" value="Genomic_DNA"/>
</dbReference>
<comment type="caution">
    <text evidence="2">The sequence shown here is derived from an EMBL/GenBank/DDBJ whole genome shotgun (WGS) entry which is preliminary data.</text>
</comment>
<protein>
    <submittedName>
        <fullName evidence="2">Uncharacterized protein</fullName>
    </submittedName>
</protein>
<keyword evidence="1" id="KW-0472">Membrane</keyword>
<reference evidence="3" key="1">
    <citation type="submission" date="2015-10" db="EMBL/GenBank/DDBJ databases">
        <authorList>
            <person name="Ju K.-S."/>
            <person name="Doroghazi J.R."/>
            <person name="Metcalf W.W."/>
        </authorList>
    </citation>
    <scope>NUCLEOTIDE SEQUENCE [LARGE SCALE GENOMIC DNA]</scope>
    <source>
        <strain evidence="3">NRRL 3151</strain>
    </source>
</reference>
<evidence type="ECO:0000313" key="3">
    <source>
        <dbReference type="Proteomes" id="UP000053923"/>
    </source>
</evidence>
<name>A0A101JJQ4_9ACTN</name>
<dbReference type="RefSeq" id="WP_062707118.1">
    <property type="nucleotide sequence ID" value="NZ_LLZG01000346.1"/>
</dbReference>
<evidence type="ECO:0000256" key="1">
    <source>
        <dbReference type="SAM" id="Phobius"/>
    </source>
</evidence>
<keyword evidence="3" id="KW-1185">Reference proteome</keyword>
<evidence type="ECO:0000313" key="2">
    <source>
        <dbReference type="EMBL" id="KUL28085.1"/>
    </source>
</evidence>
<feature type="transmembrane region" description="Helical" evidence="1">
    <location>
        <begin position="76"/>
        <end position="93"/>
    </location>
</feature>
<dbReference type="OrthoDB" id="2988755at2"/>
<feature type="transmembrane region" description="Helical" evidence="1">
    <location>
        <begin position="129"/>
        <end position="147"/>
    </location>
</feature>
<feature type="transmembrane region" description="Helical" evidence="1">
    <location>
        <begin position="181"/>
        <end position="199"/>
    </location>
</feature>